<keyword evidence="6" id="KW-0540">Nuclease</keyword>
<comment type="similarity">
    <text evidence="6">Belongs to the DNA mismatch repair MutS family. MutS2 subfamily.</text>
</comment>
<dbReference type="PROSITE" id="PS50828">
    <property type="entry name" value="SMR"/>
    <property type="match status" value="1"/>
</dbReference>
<organism evidence="9 10">
    <name type="scientific">Faecalicatena faecalis</name>
    <dbReference type="NCBI Taxonomy" id="2726362"/>
    <lineage>
        <taxon>Bacteria</taxon>
        <taxon>Bacillati</taxon>
        <taxon>Bacillota</taxon>
        <taxon>Clostridia</taxon>
        <taxon>Lachnospirales</taxon>
        <taxon>Lachnospiraceae</taxon>
        <taxon>Faecalicatena</taxon>
    </lineage>
</organism>
<reference evidence="9 10" key="1">
    <citation type="submission" date="2021-06" db="EMBL/GenBank/DDBJ databases">
        <title>Faecalicatena sp. nov. isolated from porcine feces.</title>
        <authorList>
            <person name="Oh B.S."/>
            <person name="Lee J.H."/>
        </authorList>
    </citation>
    <scope>NUCLEOTIDE SEQUENCE [LARGE SCALE GENOMIC DNA]</scope>
    <source>
        <strain evidence="9 10">AGMB00832</strain>
    </source>
</reference>
<evidence type="ECO:0000256" key="6">
    <source>
        <dbReference type="HAMAP-Rule" id="MF_00092"/>
    </source>
</evidence>
<dbReference type="SMART" id="SM00463">
    <property type="entry name" value="SMR"/>
    <property type="match status" value="1"/>
</dbReference>
<keyword evidence="5 6" id="KW-0694">RNA-binding</keyword>
<gene>
    <name evidence="6" type="primary">mutS2</name>
    <name evidence="6" type="synonym">rqcU</name>
    <name evidence="9" type="ORF">HGO97_020500</name>
</gene>
<proteinExistence type="inferred from homology"/>
<evidence type="ECO:0000256" key="1">
    <source>
        <dbReference type="ARBA" id="ARBA00022730"/>
    </source>
</evidence>
<evidence type="ECO:0000259" key="8">
    <source>
        <dbReference type="PROSITE" id="PS50828"/>
    </source>
</evidence>
<evidence type="ECO:0000256" key="5">
    <source>
        <dbReference type="ARBA" id="ARBA00022884"/>
    </source>
</evidence>
<comment type="subunit">
    <text evidence="6">Homodimer. Binds to stalled ribosomes, contacting rRNA.</text>
</comment>
<dbReference type="Pfam" id="PF01713">
    <property type="entry name" value="Smr"/>
    <property type="match status" value="1"/>
</dbReference>
<dbReference type="Pfam" id="PF20297">
    <property type="entry name" value="MSSS"/>
    <property type="match status" value="1"/>
</dbReference>
<evidence type="ECO:0000256" key="7">
    <source>
        <dbReference type="SAM" id="Coils"/>
    </source>
</evidence>
<dbReference type="EC" id="3.6.4.-" evidence="6"/>
<keyword evidence="3 6" id="KW-0378">Hydrolase</keyword>
<evidence type="ECO:0000313" key="9">
    <source>
        <dbReference type="EMBL" id="MBU3878186.1"/>
    </source>
</evidence>
<dbReference type="GO" id="GO:0004519">
    <property type="term" value="F:endonuclease activity"/>
    <property type="evidence" value="ECO:0007669"/>
    <property type="project" value="UniProtKB-KW"/>
</dbReference>
<dbReference type="EMBL" id="JABACJ020000029">
    <property type="protein sequence ID" value="MBU3878186.1"/>
    <property type="molecule type" value="Genomic_DNA"/>
</dbReference>
<keyword evidence="10" id="KW-1185">Reference proteome</keyword>
<keyword evidence="2 6" id="KW-0547">Nucleotide-binding</keyword>
<keyword evidence="7" id="KW-0175">Coiled coil</keyword>
<dbReference type="CDD" id="cd03280">
    <property type="entry name" value="ABC_MutS2"/>
    <property type="match status" value="1"/>
</dbReference>
<dbReference type="PROSITE" id="PS00486">
    <property type="entry name" value="DNA_MISMATCH_REPAIR_2"/>
    <property type="match status" value="1"/>
</dbReference>
<evidence type="ECO:0000256" key="2">
    <source>
        <dbReference type="ARBA" id="ARBA00022741"/>
    </source>
</evidence>
<feature type="binding site" evidence="6">
    <location>
        <begin position="333"/>
        <end position="340"/>
    </location>
    <ligand>
        <name>ATP</name>
        <dbReference type="ChEBI" id="CHEBI:30616"/>
    </ligand>
</feature>
<keyword evidence="4 6" id="KW-0067">ATP-binding</keyword>
<dbReference type="SMART" id="SM00534">
    <property type="entry name" value="MUTSac"/>
    <property type="match status" value="1"/>
</dbReference>
<dbReference type="NCBIfam" id="TIGR01069">
    <property type="entry name" value="mutS2"/>
    <property type="match status" value="1"/>
</dbReference>
<protein>
    <recommendedName>
        <fullName evidence="6">Endonuclease MutS2</fullName>
        <ecNumber evidence="6">3.1.-.-</ecNumber>
    </recommendedName>
    <alternativeName>
        <fullName evidence="6">Ribosome-associated protein quality control-upstream factor</fullName>
        <shortName evidence="6">RQC-upstream factor</shortName>
        <shortName evidence="6">RqcU</shortName>
        <ecNumber evidence="6">3.6.4.-</ecNumber>
    </alternativeName>
</protein>
<keyword evidence="6" id="KW-0238">DNA-binding</keyword>
<keyword evidence="1 6" id="KW-0699">rRNA-binding</keyword>
<comment type="function">
    <text evidence="6">Endonuclease that is involved in the suppression of homologous recombination and thus may have a key role in the control of bacterial genetic diversity.</text>
</comment>
<dbReference type="InterPro" id="IPR005747">
    <property type="entry name" value="MutS2"/>
</dbReference>
<dbReference type="InterPro" id="IPR002625">
    <property type="entry name" value="Smr_dom"/>
</dbReference>
<name>A0ABS6DAS2_9FIRM</name>
<comment type="caution">
    <text evidence="9">The sequence shown here is derived from an EMBL/GenBank/DDBJ whole genome shotgun (WGS) entry which is preliminary data.</text>
</comment>
<dbReference type="Proteomes" id="UP000723714">
    <property type="component" value="Unassembled WGS sequence"/>
</dbReference>
<sequence length="791" mass="88287">MNQKTIYKLEFDKIITLLEEQASSMRGRQLCRKIKPLTDLERIDTLQEQTAAAFTRIIKKGRISLSDAFPVGESLKRLEIGGAIGSGELLRICKLLQTAARAKSYGRHDTQDELADCLDVYFEQLEPLTPLTTEIERCIPAEDEISDEASSTLKSIRRSINSLNDKVHATLTNLVNGSLRTYLQDPIITMRGDRYCVPVKAEYRSQVNGLIHDQSSTGSTLFIEPMAVVKLNNDLKELYAKEQEEIQVILARLSEETAVYIEEIRTNYKLLTELDFIFARGALALSMNGSRPVLNTEGRIRIREGRHPLLDPKKVVPITVSLGEDFSLLIITGPNTGGKTVSLKTVGLFTLMGQAGLHIPAGDRSELAVFHQVYADIGDEQSIEQSLSTFSSHMTNIVSFLKDVDEKSLVLFDELGAGTDPTEGAALAIAILSHLHKRNIRTMATTHYSELKVYALSTPGVENACCEFDVESLKPTYRLLIGIPGKSNAFAISGKLGLPDYIIEDAKERLSEQDVSFEDLLTDLETSKRTIEKEQEAINAYKREIEALKVQAKQKQERIEEQRERILKEANEKASSILREAKELADETMKNFRKFGKENISAAEMEKERERLRQKIKETSSANALPVQKQQKTYKPSDFKLGESVKVLSMNLTGTVSSLPDSRGNLTVQMGILRSQVNISDLEIIEEAPSYSVKTKKGTSKGRLKMSKSLSVRPEINLLGKTVDEAVSELDKYLDDALLSHLNTVRVVHGKGTGALRKGIHEYLRRQKHVKSYRLAEFGEGDAGVTIVELK</sequence>
<dbReference type="Pfam" id="PF00488">
    <property type="entry name" value="MutS_V"/>
    <property type="match status" value="1"/>
</dbReference>
<feature type="domain" description="Smr" evidence="8">
    <location>
        <begin position="716"/>
        <end position="791"/>
    </location>
</feature>
<dbReference type="InterPro" id="IPR007696">
    <property type="entry name" value="DNA_mismatch_repair_MutS_core"/>
</dbReference>
<dbReference type="PANTHER" id="PTHR48466:SF2">
    <property type="entry name" value="OS10G0509000 PROTEIN"/>
    <property type="match status" value="1"/>
</dbReference>
<dbReference type="PANTHER" id="PTHR48466">
    <property type="entry name" value="OS10G0509000 PROTEIN-RELATED"/>
    <property type="match status" value="1"/>
</dbReference>
<dbReference type="InterPro" id="IPR000432">
    <property type="entry name" value="DNA_mismatch_repair_MutS_C"/>
</dbReference>
<dbReference type="HAMAP" id="MF_00092">
    <property type="entry name" value="MutS2"/>
    <property type="match status" value="1"/>
</dbReference>
<feature type="coiled-coil region" evidence="7">
    <location>
        <begin position="517"/>
        <end position="622"/>
    </location>
</feature>
<dbReference type="EC" id="3.1.-.-" evidence="6"/>
<evidence type="ECO:0000313" key="10">
    <source>
        <dbReference type="Proteomes" id="UP000723714"/>
    </source>
</evidence>
<accession>A0ABS6DAS2</accession>
<dbReference type="InterPro" id="IPR045076">
    <property type="entry name" value="MutS"/>
</dbReference>
<dbReference type="SMART" id="SM00533">
    <property type="entry name" value="MUTSd"/>
    <property type="match status" value="1"/>
</dbReference>
<evidence type="ECO:0000256" key="3">
    <source>
        <dbReference type="ARBA" id="ARBA00022801"/>
    </source>
</evidence>
<evidence type="ECO:0000256" key="4">
    <source>
        <dbReference type="ARBA" id="ARBA00022840"/>
    </source>
</evidence>
<comment type="function">
    <text evidence="6">Acts as a ribosome collision sensor, splitting the ribosome into its 2 subunits. Detects stalled/collided 70S ribosomes which it binds and splits by an ATP-hydrolysis driven conformational change. Acts upstream of the ribosome quality control system (RQC), a ribosome-associated complex that mediates the extraction of incompletely synthesized nascent chains from stalled ribosomes and their subsequent degradation. Probably generates substrates for RQC.</text>
</comment>
<dbReference type="RefSeq" id="WP_216244816.1">
    <property type="nucleotide sequence ID" value="NZ_JABACJ020000029.1"/>
</dbReference>
<dbReference type="InterPro" id="IPR046893">
    <property type="entry name" value="MSSS"/>
</dbReference>
<dbReference type="CDD" id="cd06503">
    <property type="entry name" value="ATP-synt_Fo_b"/>
    <property type="match status" value="1"/>
</dbReference>
<dbReference type="PIRSF" id="PIRSF005814">
    <property type="entry name" value="MutS_YshD"/>
    <property type="match status" value="1"/>
</dbReference>
<keyword evidence="6 9" id="KW-0255">Endonuclease</keyword>